<organism evidence="3 4">
    <name type="scientific">Tessaracoccus lubricantis</name>
    <dbReference type="NCBI Taxonomy" id="545543"/>
    <lineage>
        <taxon>Bacteria</taxon>
        <taxon>Bacillati</taxon>
        <taxon>Actinomycetota</taxon>
        <taxon>Actinomycetes</taxon>
        <taxon>Propionibacteriales</taxon>
        <taxon>Propionibacteriaceae</taxon>
        <taxon>Tessaracoccus</taxon>
    </lineage>
</organism>
<dbReference type="Proteomes" id="UP001501521">
    <property type="component" value="Unassembled WGS sequence"/>
</dbReference>
<dbReference type="InterPro" id="IPR036514">
    <property type="entry name" value="SGNH_hydro_sf"/>
</dbReference>
<keyword evidence="2" id="KW-0472">Membrane</keyword>
<feature type="transmembrane region" description="Helical" evidence="2">
    <location>
        <begin position="12"/>
        <end position="32"/>
    </location>
</feature>
<evidence type="ECO:0000256" key="2">
    <source>
        <dbReference type="SAM" id="Phobius"/>
    </source>
</evidence>
<proteinExistence type="predicted"/>
<feature type="compositionally biased region" description="Low complexity" evidence="1">
    <location>
        <begin position="52"/>
        <end position="75"/>
    </location>
</feature>
<keyword evidence="4" id="KW-1185">Reference proteome</keyword>
<feature type="region of interest" description="Disordered" evidence="1">
    <location>
        <begin position="39"/>
        <end position="104"/>
    </location>
</feature>
<protein>
    <recommendedName>
        <fullName evidence="5">SGNH hydrolase-type esterase domain-containing protein</fullName>
    </recommendedName>
</protein>
<sequence>MRTPRDFGRLSIIGLIVLGVLAVVLAAAALLMNRPIEAEPAPGGTSSAAVTPSSDPVIESSPPSVVVSEPATPSPTADVSEGVPPAVVETSPEPSASESPAVGGPTVVVIGDSYSIGDDTWVTTAAEALGWGEVVNFSSPGRGYITAPRACDFTPCADFARSVGLVADADPDVVVTFGGVADGDYSIRPGADAYYASLREALPDAEIVGIAPVTTEDVAEYWLTLHGRSISAALDAVDGVFVSAGQPGLGDGTSLSAEAQDAIAAAVVEALS</sequence>
<accession>A0ABP9F2U4</accession>
<dbReference type="Gene3D" id="3.40.50.1110">
    <property type="entry name" value="SGNH hydrolase"/>
    <property type="match status" value="1"/>
</dbReference>
<dbReference type="RefSeq" id="WP_345579242.1">
    <property type="nucleotide sequence ID" value="NZ_BAABLV010000013.1"/>
</dbReference>
<feature type="compositionally biased region" description="Low complexity" evidence="1">
    <location>
        <begin position="87"/>
        <end position="102"/>
    </location>
</feature>
<evidence type="ECO:0008006" key="5">
    <source>
        <dbReference type="Google" id="ProtNLM"/>
    </source>
</evidence>
<name>A0ABP9F2U4_9ACTN</name>
<evidence type="ECO:0000313" key="3">
    <source>
        <dbReference type="EMBL" id="GAA4893040.1"/>
    </source>
</evidence>
<evidence type="ECO:0000313" key="4">
    <source>
        <dbReference type="Proteomes" id="UP001501521"/>
    </source>
</evidence>
<reference evidence="4" key="1">
    <citation type="journal article" date="2019" name="Int. J. Syst. Evol. Microbiol.">
        <title>The Global Catalogue of Microorganisms (GCM) 10K type strain sequencing project: providing services to taxonomists for standard genome sequencing and annotation.</title>
        <authorList>
            <consortium name="The Broad Institute Genomics Platform"/>
            <consortium name="The Broad Institute Genome Sequencing Center for Infectious Disease"/>
            <person name="Wu L."/>
            <person name="Ma J."/>
        </authorList>
    </citation>
    <scope>NUCLEOTIDE SEQUENCE [LARGE SCALE GENOMIC DNA]</scope>
    <source>
        <strain evidence="4">JCM 19125</strain>
    </source>
</reference>
<keyword evidence="2" id="KW-0812">Transmembrane</keyword>
<comment type="caution">
    <text evidence="3">The sequence shown here is derived from an EMBL/GenBank/DDBJ whole genome shotgun (WGS) entry which is preliminary data.</text>
</comment>
<dbReference type="EMBL" id="BAABLV010000013">
    <property type="protein sequence ID" value="GAA4893040.1"/>
    <property type="molecule type" value="Genomic_DNA"/>
</dbReference>
<keyword evidence="2" id="KW-1133">Transmembrane helix</keyword>
<gene>
    <name evidence="3" type="ORF">GCM10025789_07700</name>
</gene>
<dbReference type="SUPFAM" id="SSF52266">
    <property type="entry name" value="SGNH hydrolase"/>
    <property type="match status" value="1"/>
</dbReference>
<evidence type="ECO:0000256" key="1">
    <source>
        <dbReference type="SAM" id="MobiDB-lite"/>
    </source>
</evidence>